<keyword evidence="3" id="KW-1185">Reference proteome</keyword>
<protein>
    <submittedName>
        <fullName evidence="2">Dihydrofolate reductase</fullName>
    </submittedName>
</protein>
<proteinExistence type="predicted"/>
<organism evidence="2 3">
    <name type="scientific">Spongiactinospora rosea</name>
    <dbReference type="NCBI Taxonomy" id="2248750"/>
    <lineage>
        <taxon>Bacteria</taxon>
        <taxon>Bacillati</taxon>
        <taxon>Actinomycetota</taxon>
        <taxon>Actinomycetes</taxon>
        <taxon>Streptosporangiales</taxon>
        <taxon>Streptosporangiaceae</taxon>
        <taxon>Spongiactinospora</taxon>
    </lineage>
</organism>
<dbReference type="GO" id="GO:0009231">
    <property type="term" value="P:riboflavin biosynthetic process"/>
    <property type="evidence" value="ECO:0007669"/>
    <property type="project" value="InterPro"/>
</dbReference>
<dbReference type="OrthoDB" id="7949219at2"/>
<dbReference type="Gene3D" id="3.40.430.10">
    <property type="entry name" value="Dihydrofolate Reductase, subunit A"/>
    <property type="match status" value="1"/>
</dbReference>
<evidence type="ECO:0000313" key="2">
    <source>
        <dbReference type="EMBL" id="RBQ16522.1"/>
    </source>
</evidence>
<dbReference type="AlphaFoldDB" id="A0A366LTI2"/>
<reference evidence="2 3" key="1">
    <citation type="submission" date="2018-06" db="EMBL/GenBank/DDBJ databases">
        <title>Sphaerisporangium craniellae sp. nov., isolated from a marine sponge in the South China Sea.</title>
        <authorList>
            <person name="Li L."/>
        </authorList>
    </citation>
    <scope>NUCLEOTIDE SEQUENCE [LARGE SCALE GENOMIC DNA]</scope>
    <source>
        <strain evidence="2 3">LHW63015</strain>
    </source>
</reference>
<evidence type="ECO:0000259" key="1">
    <source>
        <dbReference type="Pfam" id="PF01872"/>
    </source>
</evidence>
<dbReference type="RefSeq" id="WP_113984148.1">
    <property type="nucleotide sequence ID" value="NZ_QMEY01000016.1"/>
</dbReference>
<dbReference type="InterPro" id="IPR002734">
    <property type="entry name" value="RibDG_C"/>
</dbReference>
<dbReference type="EMBL" id="QMEY01000016">
    <property type="protein sequence ID" value="RBQ16522.1"/>
    <property type="molecule type" value="Genomic_DNA"/>
</dbReference>
<feature type="domain" description="Bacterial bifunctional deaminase-reductase C-terminal" evidence="1">
    <location>
        <begin position="3"/>
        <end position="174"/>
    </location>
</feature>
<gene>
    <name evidence="2" type="ORF">DP939_29840</name>
</gene>
<sequence>MGKIINATYMTLDGDIANMQDWHFDYFGEDAGRSAQEQMEGTDALIMGRETYEGFAPVWSERAGADDFSDRMNSIAKYVVSTTLKDPSWNNSQVISGDVAARIRELKEKTEGNILQYGFGPVTRLMLENDLLDELRIWLHPVLSGKAKPSDLLYRDGAQRKFTLAGTDVHSTGVIILTYTPVPAE</sequence>
<evidence type="ECO:0000313" key="3">
    <source>
        <dbReference type="Proteomes" id="UP000253303"/>
    </source>
</evidence>
<dbReference type="Proteomes" id="UP000253303">
    <property type="component" value="Unassembled WGS sequence"/>
</dbReference>
<dbReference type="GO" id="GO:0008703">
    <property type="term" value="F:5-amino-6-(5-phosphoribosylamino)uracil reductase activity"/>
    <property type="evidence" value="ECO:0007669"/>
    <property type="project" value="InterPro"/>
</dbReference>
<accession>A0A366LTI2</accession>
<dbReference type="Pfam" id="PF01872">
    <property type="entry name" value="RibD_C"/>
    <property type="match status" value="1"/>
</dbReference>
<dbReference type="InterPro" id="IPR024072">
    <property type="entry name" value="DHFR-like_dom_sf"/>
</dbReference>
<name>A0A366LTI2_9ACTN</name>
<dbReference type="SUPFAM" id="SSF53597">
    <property type="entry name" value="Dihydrofolate reductase-like"/>
    <property type="match status" value="1"/>
</dbReference>
<comment type="caution">
    <text evidence="2">The sequence shown here is derived from an EMBL/GenBank/DDBJ whole genome shotgun (WGS) entry which is preliminary data.</text>
</comment>